<dbReference type="STRING" id="68895.RR42_s0319"/>
<gene>
    <name evidence="4" type="ORF">RR42_s0319</name>
</gene>
<name>A0A0C4YGS8_9BURK</name>
<dbReference type="PANTHER" id="PTHR30432">
    <property type="entry name" value="TRANSCRIPTIONAL REGULATOR MODE"/>
    <property type="match status" value="1"/>
</dbReference>
<dbReference type="GO" id="GO:0015689">
    <property type="term" value="P:molybdate ion transport"/>
    <property type="evidence" value="ECO:0007669"/>
    <property type="project" value="InterPro"/>
</dbReference>
<keyword evidence="1 2" id="KW-0500">Molybdenum</keyword>
<dbReference type="Proteomes" id="UP000031843">
    <property type="component" value="Chromosome secondary"/>
</dbReference>
<protein>
    <submittedName>
        <fullName evidence="4">DNA-binding domain of ModE</fullName>
    </submittedName>
</protein>
<dbReference type="KEGG" id="cbw:RR42_s0319"/>
<proteinExistence type="predicted"/>
<dbReference type="PROSITE" id="PS51866">
    <property type="entry name" value="MOP"/>
    <property type="match status" value="2"/>
</dbReference>
<dbReference type="PANTHER" id="PTHR30432:SF1">
    <property type="entry name" value="DNA-BINDING TRANSCRIPTIONAL DUAL REGULATOR MODE"/>
    <property type="match status" value="1"/>
</dbReference>
<dbReference type="SUPFAM" id="SSF50331">
    <property type="entry name" value="MOP-like"/>
    <property type="match status" value="2"/>
</dbReference>
<dbReference type="OrthoDB" id="9800709at2"/>
<evidence type="ECO:0000256" key="1">
    <source>
        <dbReference type="ARBA" id="ARBA00022505"/>
    </source>
</evidence>
<keyword evidence="4" id="KW-0238">DNA-binding</keyword>
<organism evidence="4 5">
    <name type="scientific">Cupriavidus basilensis</name>
    <dbReference type="NCBI Taxonomy" id="68895"/>
    <lineage>
        <taxon>Bacteria</taxon>
        <taxon>Pseudomonadati</taxon>
        <taxon>Pseudomonadota</taxon>
        <taxon>Betaproteobacteria</taxon>
        <taxon>Burkholderiales</taxon>
        <taxon>Burkholderiaceae</taxon>
        <taxon>Cupriavidus</taxon>
    </lineage>
</organism>
<dbReference type="GO" id="GO:0003677">
    <property type="term" value="F:DNA binding"/>
    <property type="evidence" value="ECO:0007669"/>
    <property type="project" value="UniProtKB-KW"/>
</dbReference>
<evidence type="ECO:0000313" key="4">
    <source>
        <dbReference type="EMBL" id="AJG21915.1"/>
    </source>
</evidence>
<dbReference type="Pfam" id="PF03459">
    <property type="entry name" value="TOBE"/>
    <property type="match status" value="2"/>
</dbReference>
<sequence length="142" mass="14166">MKTSARNQLSGKVSAVHKGAVNDEIELEIASGVRIVATITAESTKRLGLAVGKEAVALIKASSVIVGVPDPDILLSARNQLAGTVSGIRIGAVNAEVSIGLAQGGEIVAIITNDSVTSLGLVQGGAAVAIFKASSVLLAARA</sequence>
<dbReference type="InterPro" id="IPR005116">
    <property type="entry name" value="Transp-assoc_OB_typ1"/>
</dbReference>
<evidence type="ECO:0000313" key="5">
    <source>
        <dbReference type="Proteomes" id="UP000031843"/>
    </source>
</evidence>
<feature type="domain" description="Mop" evidence="3">
    <location>
        <begin position="2"/>
        <end position="68"/>
    </location>
</feature>
<dbReference type="AlphaFoldDB" id="A0A0C4YGS8"/>
<dbReference type="EMBL" id="CP010537">
    <property type="protein sequence ID" value="AJG21915.1"/>
    <property type="molecule type" value="Genomic_DNA"/>
</dbReference>
<dbReference type="InterPro" id="IPR004606">
    <property type="entry name" value="Mop_domain"/>
</dbReference>
<feature type="domain" description="Mop" evidence="3">
    <location>
        <begin position="74"/>
        <end position="140"/>
    </location>
</feature>
<reference evidence="4 5" key="1">
    <citation type="journal article" date="2015" name="Genome Announc.">
        <title>Complete Genome Sequence of Cupriavidus basilensis 4G11, Isolated from the Oak Ridge Field Research Center Site.</title>
        <authorList>
            <person name="Ray J."/>
            <person name="Waters R.J."/>
            <person name="Skerker J.M."/>
            <person name="Kuehl J.V."/>
            <person name="Price M.N."/>
            <person name="Huang J."/>
            <person name="Chakraborty R."/>
            <person name="Arkin A.P."/>
            <person name="Deutschbauer A."/>
        </authorList>
    </citation>
    <scope>NUCLEOTIDE SEQUENCE [LARGE SCALE GENOMIC DNA]</scope>
    <source>
        <strain evidence="4">4G11</strain>
    </source>
</reference>
<dbReference type="Gene3D" id="2.40.50.100">
    <property type="match status" value="2"/>
</dbReference>
<keyword evidence="5" id="KW-1185">Reference proteome</keyword>
<evidence type="ECO:0000256" key="2">
    <source>
        <dbReference type="PROSITE-ProRule" id="PRU01213"/>
    </source>
</evidence>
<dbReference type="InterPro" id="IPR008995">
    <property type="entry name" value="Mo/tungstate-bd_C_term_dom"/>
</dbReference>
<dbReference type="InterPro" id="IPR051815">
    <property type="entry name" value="Molybdate_resp_trans_reg"/>
</dbReference>
<evidence type="ECO:0000259" key="3">
    <source>
        <dbReference type="PROSITE" id="PS51866"/>
    </source>
</evidence>
<dbReference type="NCBIfam" id="TIGR00638">
    <property type="entry name" value="Mop"/>
    <property type="match status" value="2"/>
</dbReference>
<accession>A0A0C4YGS8</accession>
<dbReference type="RefSeq" id="WP_043353121.1">
    <property type="nucleotide sequence ID" value="NZ_CP010537.1"/>
</dbReference>